<protein>
    <recommendedName>
        <fullName evidence="7">Aminotransferase</fullName>
        <ecNumber evidence="7">2.6.1.-</ecNumber>
    </recommendedName>
</protein>
<dbReference type="PROSITE" id="PS00105">
    <property type="entry name" value="AA_TRANSFER_CLASS_1"/>
    <property type="match status" value="1"/>
</dbReference>
<comment type="cofactor">
    <cofactor evidence="1 7">
        <name>pyridoxal 5'-phosphate</name>
        <dbReference type="ChEBI" id="CHEBI:597326"/>
    </cofactor>
</comment>
<evidence type="ECO:0000256" key="1">
    <source>
        <dbReference type="ARBA" id="ARBA00001933"/>
    </source>
</evidence>
<evidence type="ECO:0000256" key="5">
    <source>
        <dbReference type="ARBA" id="ARBA00022679"/>
    </source>
</evidence>
<evidence type="ECO:0000259" key="8">
    <source>
        <dbReference type="Pfam" id="PF00155"/>
    </source>
</evidence>
<evidence type="ECO:0000313" key="10">
    <source>
        <dbReference type="Proteomes" id="UP001596516"/>
    </source>
</evidence>
<evidence type="ECO:0000256" key="6">
    <source>
        <dbReference type="ARBA" id="ARBA00022898"/>
    </source>
</evidence>
<evidence type="ECO:0000256" key="2">
    <source>
        <dbReference type="ARBA" id="ARBA00007441"/>
    </source>
</evidence>
<dbReference type="PANTHER" id="PTHR11879:SF22">
    <property type="entry name" value="ASPARTATE AMINOTRANSFERASE, MITOCHONDRIAL"/>
    <property type="match status" value="1"/>
</dbReference>
<evidence type="ECO:0000256" key="4">
    <source>
        <dbReference type="ARBA" id="ARBA00022576"/>
    </source>
</evidence>
<feature type="domain" description="Aminotransferase class I/classII large" evidence="8">
    <location>
        <begin position="28"/>
        <end position="389"/>
    </location>
</feature>
<dbReference type="Proteomes" id="UP001596516">
    <property type="component" value="Unassembled WGS sequence"/>
</dbReference>
<reference evidence="10" key="1">
    <citation type="journal article" date="2019" name="Int. J. Syst. Evol. Microbiol.">
        <title>The Global Catalogue of Microorganisms (GCM) 10K type strain sequencing project: providing services to taxonomists for standard genome sequencing and annotation.</title>
        <authorList>
            <consortium name="The Broad Institute Genomics Platform"/>
            <consortium name="The Broad Institute Genome Sequencing Center for Infectious Disease"/>
            <person name="Wu L."/>
            <person name="Ma J."/>
        </authorList>
    </citation>
    <scope>NUCLEOTIDE SEQUENCE [LARGE SCALE GENOMIC DNA]</scope>
    <source>
        <strain evidence="10">CGMCC 1.12750</strain>
    </source>
</reference>
<name>A0ABW2UHZ1_9RHOB</name>
<accession>A0ABW2UHZ1</accession>
<sequence>MFETLTPQTPDKIIRLMQMFCDDARMGKIDLGVGVWKNAAGQTPVMAAVKDAERRLVETQDSKSYIGLAGDPAFLNAMCGLLLGPDADAGRIAAVGTPGGTGAVRQVLELVRLARPGCTVWISAPTWPNHPALIDTVGLQRRDYRYYDPATGAVDRKGMLADLGALQPGDVVLLHGCCHNPAGADLARTEWEALASVLAERGAVPFVDMAYQGFGAGLDQDAAGLRILAARLPEVLVAASCSKNFGLYRDRVGMAMALCADATARDTVQGTLAWLNRQNFAFPPDHGARVVQTILDDAALCDSWKTELEAMRLAMEANRRALADALRDATRSDRFGFLAAHQGMFSLLGLTPGQVARLRDDHGIYLVDDSRLNIAGLTEATIPVVAEAVAKVL</sequence>
<dbReference type="EMBL" id="JBHTFQ010000001">
    <property type="protein sequence ID" value="MFC7702855.1"/>
    <property type="molecule type" value="Genomic_DNA"/>
</dbReference>
<dbReference type="InterPro" id="IPR004839">
    <property type="entry name" value="Aminotransferase_I/II_large"/>
</dbReference>
<keyword evidence="6" id="KW-0663">Pyridoxal phosphate</keyword>
<dbReference type="InterPro" id="IPR004838">
    <property type="entry name" value="NHTrfase_class1_PyrdxlP-BS"/>
</dbReference>
<dbReference type="PRINTS" id="PR00799">
    <property type="entry name" value="TRANSAMINASE"/>
</dbReference>
<evidence type="ECO:0000256" key="7">
    <source>
        <dbReference type="RuleBase" id="RU000481"/>
    </source>
</evidence>
<dbReference type="Gene3D" id="3.90.1150.10">
    <property type="entry name" value="Aspartate Aminotransferase, domain 1"/>
    <property type="match status" value="1"/>
</dbReference>
<dbReference type="InterPro" id="IPR015422">
    <property type="entry name" value="PyrdxlP-dep_Trfase_small"/>
</dbReference>
<dbReference type="InterPro" id="IPR015424">
    <property type="entry name" value="PyrdxlP-dep_Trfase"/>
</dbReference>
<dbReference type="EC" id="2.6.1.-" evidence="7"/>
<dbReference type="NCBIfam" id="NF006719">
    <property type="entry name" value="PRK09257.1"/>
    <property type="match status" value="1"/>
</dbReference>
<dbReference type="Gene3D" id="3.40.640.10">
    <property type="entry name" value="Type I PLP-dependent aspartate aminotransferase-like (Major domain)"/>
    <property type="match status" value="1"/>
</dbReference>
<dbReference type="SUPFAM" id="SSF53383">
    <property type="entry name" value="PLP-dependent transferases"/>
    <property type="match status" value="1"/>
</dbReference>
<dbReference type="Pfam" id="PF00155">
    <property type="entry name" value="Aminotran_1_2"/>
    <property type="match status" value="1"/>
</dbReference>
<dbReference type="PANTHER" id="PTHR11879">
    <property type="entry name" value="ASPARTATE AMINOTRANSFERASE"/>
    <property type="match status" value="1"/>
</dbReference>
<organism evidence="9 10">
    <name type="scientific">Plastorhodobacter daqingensis</name>
    <dbReference type="NCBI Taxonomy" id="1387281"/>
    <lineage>
        <taxon>Bacteria</taxon>
        <taxon>Pseudomonadati</taxon>
        <taxon>Pseudomonadota</taxon>
        <taxon>Alphaproteobacteria</taxon>
        <taxon>Rhodobacterales</taxon>
        <taxon>Paracoccaceae</taxon>
        <taxon>Plastorhodobacter</taxon>
    </lineage>
</organism>
<comment type="caution">
    <text evidence="9">The sequence shown here is derived from an EMBL/GenBank/DDBJ whole genome shotgun (WGS) entry which is preliminary data.</text>
</comment>
<keyword evidence="10" id="KW-1185">Reference proteome</keyword>
<evidence type="ECO:0000256" key="3">
    <source>
        <dbReference type="ARBA" id="ARBA00011738"/>
    </source>
</evidence>
<comment type="similarity">
    <text evidence="2 7">Belongs to the class-I pyridoxal-phosphate-dependent aminotransferase family.</text>
</comment>
<proteinExistence type="inferred from homology"/>
<gene>
    <name evidence="9" type="ORF">ACFQXB_01445</name>
</gene>
<dbReference type="RefSeq" id="WP_377398005.1">
    <property type="nucleotide sequence ID" value="NZ_JBHTFQ010000001.1"/>
</dbReference>
<evidence type="ECO:0000313" key="9">
    <source>
        <dbReference type="EMBL" id="MFC7702855.1"/>
    </source>
</evidence>
<comment type="subunit">
    <text evidence="3">Homodimer.</text>
</comment>
<dbReference type="InterPro" id="IPR015421">
    <property type="entry name" value="PyrdxlP-dep_Trfase_major"/>
</dbReference>
<keyword evidence="5 7" id="KW-0808">Transferase</keyword>
<dbReference type="CDD" id="cd00609">
    <property type="entry name" value="AAT_like"/>
    <property type="match status" value="1"/>
</dbReference>
<keyword evidence="4 7" id="KW-0032">Aminotransferase</keyword>
<dbReference type="InterPro" id="IPR000796">
    <property type="entry name" value="Asp_trans"/>
</dbReference>